<keyword evidence="1" id="KW-0472">Membrane</keyword>
<dbReference type="EMBL" id="JAZHFS010000059">
    <property type="protein sequence ID" value="MEF2115396.1"/>
    <property type="molecule type" value="Genomic_DNA"/>
</dbReference>
<sequence>MFIIKKENENKDQGKISLSISAIISLMVGILNIKSKHYFDGSFMLIVFVLVSVEVFKRFKNAHIKK</sequence>
<gene>
    <name evidence="2" type="ORF">SJI18_24305</name>
</gene>
<comment type="caution">
    <text evidence="2">The sequence shown here is derived from an EMBL/GenBank/DDBJ whole genome shotgun (WGS) entry which is preliminary data.</text>
</comment>
<keyword evidence="1" id="KW-1133">Transmembrane helix</keyword>
<feature type="transmembrane region" description="Helical" evidence="1">
    <location>
        <begin position="39"/>
        <end position="56"/>
    </location>
</feature>
<reference evidence="2 3" key="1">
    <citation type="submission" date="2023-11" db="EMBL/GenBank/DDBJ databases">
        <title>Draft genome sequence of a psychrophilic Clostridium strain from permafrost water brine.</title>
        <authorList>
            <person name="Shcherbakova V.A."/>
            <person name="Trubitsyn V.E."/>
            <person name="Zakharyuk A.G."/>
        </authorList>
    </citation>
    <scope>NUCLEOTIDE SEQUENCE [LARGE SCALE GENOMIC DNA]</scope>
    <source>
        <strain evidence="2 3">14F</strain>
    </source>
</reference>
<organism evidence="2 3">
    <name type="scientific">Clostridium frigoriphilum</name>
    <dbReference type="NCBI Taxonomy" id="443253"/>
    <lineage>
        <taxon>Bacteria</taxon>
        <taxon>Bacillati</taxon>
        <taxon>Bacillota</taxon>
        <taxon>Clostridia</taxon>
        <taxon>Eubacteriales</taxon>
        <taxon>Clostridiaceae</taxon>
        <taxon>Clostridium</taxon>
    </lineage>
</organism>
<keyword evidence="3" id="KW-1185">Reference proteome</keyword>
<evidence type="ECO:0000256" key="1">
    <source>
        <dbReference type="SAM" id="Phobius"/>
    </source>
</evidence>
<protein>
    <submittedName>
        <fullName evidence="2">Uncharacterized protein</fullName>
    </submittedName>
</protein>
<accession>A0ABU7UVW1</accession>
<dbReference type="RefSeq" id="WP_216255903.1">
    <property type="nucleotide sequence ID" value="NZ_JAZHFS010000059.1"/>
</dbReference>
<evidence type="ECO:0000313" key="2">
    <source>
        <dbReference type="EMBL" id="MEF2115396.1"/>
    </source>
</evidence>
<feature type="transmembrane region" description="Helical" evidence="1">
    <location>
        <begin position="16"/>
        <end position="33"/>
    </location>
</feature>
<proteinExistence type="predicted"/>
<dbReference type="Proteomes" id="UP001498469">
    <property type="component" value="Unassembled WGS sequence"/>
</dbReference>
<evidence type="ECO:0000313" key="3">
    <source>
        <dbReference type="Proteomes" id="UP001498469"/>
    </source>
</evidence>
<name>A0ABU7UVW1_9CLOT</name>
<keyword evidence="1" id="KW-0812">Transmembrane</keyword>